<dbReference type="SUPFAM" id="SSF54928">
    <property type="entry name" value="RNA-binding domain, RBD"/>
    <property type="match status" value="1"/>
</dbReference>
<feature type="compositionally biased region" description="Low complexity" evidence="4">
    <location>
        <begin position="13"/>
        <end position="29"/>
    </location>
</feature>
<organism evidence="7 8">
    <name type="scientific">Dermatophagoides farinae</name>
    <name type="common">American house dust mite</name>
    <dbReference type="NCBI Taxonomy" id="6954"/>
    <lineage>
        <taxon>Eukaryota</taxon>
        <taxon>Metazoa</taxon>
        <taxon>Ecdysozoa</taxon>
        <taxon>Arthropoda</taxon>
        <taxon>Chelicerata</taxon>
        <taxon>Arachnida</taxon>
        <taxon>Acari</taxon>
        <taxon>Acariformes</taxon>
        <taxon>Sarcoptiformes</taxon>
        <taxon>Astigmata</taxon>
        <taxon>Psoroptidia</taxon>
        <taxon>Analgoidea</taxon>
        <taxon>Pyroglyphidae</taxon>
        <taxon>Dermatophagoidinae</taxon>
        <taxon>Dermatophagoides</taxon>
    </lineage>
</organism>
<reference evidence="7" key="2">
    <citation type="journal article" date="2022" name="Res Sq">
        <title>Comparative Genomics Reveals Insights into the Divergent Evolution of Astigmatic Mites and Household Pest Adaptations.</title>
        <authorList>
            <person name="Xiong Q."/>
            <person name="Wan A.T.-Y."/>
            <person name="Liu X.-Y."/>
            <person name="Fung C.S.-H."/>
            <person name="Xiao X."/>
            <person name="Malainual N."/>
            <person name="Hou J."/>
            <person name="Wang L."/>
            <person name="Wang M."/>
            <person name="Yang K."/>
            <person name="Cui Y."/>
            <person name="Leung E."/>
            <person name="Nong W."/>
            <person name="Shin S.-K."/>
            <person name="Au S."/>
            <person name="Jeong K.Y."/>
            <person name="Chew F.T."/>
            <person name="Hui J."/>
            <person name="Leung T.F."/>
            <person name="Tungtrongchitr A."/>
            <person name="Zhong N."/>
            <person name="Liu Z."/>
            <person name="Tsui S."/>
        </authorList>
    </citation>
    <scope>NUCLEOTIDE SEQUENCE</scope>
    <source>
        <strain evidence="7">Derf</strain>
        <tissue evidence="7">Whole organism</tissue>
    </source>
</reference>
<keyword evidence="5" id="KW-1133">Transmembrane helix</keyword>
<proteinExistence type="inferred from homology"/>
<feature type="region of interest" description="Disordered" evidence="4">
    <location>
        <begin position="1"/>
        <end position="29"/>
    </location>
</feature>
<keyword evidence="5" id="KW-0472">Membrane</keyword>
<dbReference type="InterPro" id="IPR036400">
    <property type="entry name" value="Cyt_B5-like_heme/steroid_sf"/>
</dbReference>
<feature type="region of interest" description="Disordered" evidence="4">
    <location>
        <begin position="195"/>
        <end position="241"/>
    </location>
</feature>
<feature type="compositionally biased region" description="Basic and acidic residues" evidence="4">
    <location>
        <begin position="1"/>
        <end position="11"/>
    </location>
</feature>
<dbReference type="FunFam" id="3.10.120.10:FF:000003">
    <property type="entry name" value="membrane-associated progesterone receptor component 1"/>
    <property type="match status" value="1"/>
</dbReference>
<dbReference type="AlphaFoldDB" id="A0A922I7V3"/>
<dbReference type="Proteomes" id="UP000790347">
    <property type="component" value="Unassembled WGS sequence"/>
</dbReference>
<dbReference type="Pfam" id="PF00173">
    <property type="entry name" value="Cyt-b5"/>
    <property type="match status" value="1"/>
</dbReference>
<feature type="compositionally biased region" description="Low complexity" evidence="4">
    <location>
        <begin position="199"/>
        <end position="219"/>
    </location>
</feature>
<dbReference type="PANTHER" id="PTHR10281:SF106">
    <property type="entry name" value="IP06960P-RELATED"/>
    <property type="match status" value="1"/>
</dbReference>
<dbReference type="InterPro" id="IPR001199">
    <property type="entry name" value="Cyt_B5-like_heme/steroid-bd"/>
</dbReference>
<feature type="domain" description="RRM" evidence="6">
    <location>
        <begin position="264"/>
        <end position="335"/>
    </location>
</feature>
<dbReference type="SUPFAM" id="SSF55856">
    <property type="entry name" value="Cytochrome b5-like heme/steroid binding domain"/>
    <property type="match status" value="1"/>
</dbReference>
<dbReference type="PROSITE" id="PS50102">
    <property type="entry name" value="RRM"/>
    <property type="match status" value="1"/>
</dbReference>
<dbReference type="Pfam" id="PF00076">
    <property type="entry name" value="RRM_1"/>
    <property type="match status" value="1"/>
</dbReference>
<evidence type="ECO:0000313" key="8">
    <source>
        <dbReference type="Proteomes" id="UP000790347"/>
    </source>
</evidence>
<evidence type="ECO:0000259" key="6">
    <source>
        <dbReference type="PROSITE" id="PS50102"/>
    </source>
</evidence>
<dbReference type="EMBL" id="ASGP02000002">
    <property type="protein sequence ID" value="KAH9522321.1"/>
    <property type="molecule type" value="Genomic_DNA"/>
</dbReference>
<sequence>MSTESKADVRTEQPQQQQQQQQPKQQQQQSGSAMDVLNFTNTILAILIVYVLYKLFGTKKKNDERERFRLPDPLPKHDMTLDELRRYDGTAPDKRVCIAILGRVYDCTKGYDYYGPGGAYSTFAGRDASRALAKFDVMAVKDEWDDITDLDQNELSSVMEWNEQFQEKYDYVGRLVRSKEEILERADFEEDLDVHNGAQQQQQQQKSSTKTHKQQQSSTITDDDEIEVINSSEQESNNGNMGITETIAILMSEKDKSFQKLEERTLVVRNFDPNLTTKELLEELFSNFGPINNVVLKRDFAFIGYTKPESVAYALAMMWGISLHGRRLHLSPKLSSESYYYRYLDSLQTFEQKCHTDKKFLDQFLSAKQHNERKSIVKKYSNSRKDHEKIVARLRRYRRHYDSDSDYNPHFDKKLLVDNDNRYGYNHHDRYNEFPEHSMLLSPPPSMQPYPAGSPYDHHYNNNAILSMPPPPPQSQQPIYDPHFTPYDCPPYMPSTSLTHSHQYPGPSPPGPYYDDYQVATSPPDPPMDYGYPYDGPPPTTREKNYRSRGRYR</sequence>
<evidence type="ECO:0000256" key="2">
    <source>
        <dbReference type="ARBA" id="ARBA00038357"/>
    </source>
</evidence>
<gene>
    <name evidence="7" type="primary">PGRMC1_1</name>
    <name evidence="7" type="ORF">DERF_005905</name>
</gene>
<dbReference type="SMART" id="SM00360">
    <property type="entry name" value="RRM"/>
    <property type="match status" value="1"/>
</dbReference>
<comment type="caution">
    <text evidence="7">The sequence shown here is derived from an EMBL/GenBank/DDBJ whole genome shotgun (WGS) entry which is preliminary data.</text>
</comment>
<dbReference type="GO" id="GO:0005783">
    <property type="term" value="C:endoplasmic reticulum"/>
    <property type="evidence" value="ECO:0007669"/>
    <property type="project" value="TreeGrafter"/>
</dbReference>
<name>A0A922I7V3_DERFA</name>
<dbReference type="GO" id="GO:0003723">
    <property type="term" value="F:RNA binding"/>
    <property type="evidence" value="ECO:0007669"/>
    <property type="project" value="UniProtKB-UniRule"/>
</dbReference>
<keyword evidence="8" id="KW-1185">Reference proteome</keyword>
<reference evidence="7" key="1">
    <citation type="submission" date="2013-05" db="EMBL/GenBank/DDBJ databases">
        <authorList>
            <person name="Yim A.K.Y."/>
            <person name="Chan T.F."/>
            <person name="Ji K.M."/>
            <person name="Liu X.Y."/>
            <person name="Zhou J.W."/>
            <person name="Li R.Q."/>
            <person name="Yang K.Y."/>
            <person name="Li J."/>
            <person name="Li M."/>
            <person name="Law P.T.W."/>
            <person name="Wu Y.L."/>
            <person name="Cai Z.L."/>
            <person name="Qin H."/>
            <person name="Bao Y."/>
            <person name="Leung R.K.K."/>
            <person name="Ng P.K.S."/>
            <person name="Zou J."/>
            <person name="Zhong X.J."/>
            <person name="Ran P.X."/>
            <person name="Zhong N.S."/>
            <person name="Liu Z.G."/>
            <person name="Tsui S.K.W."/>
        </authorList>
    </citation>
    <scope>NUCLEOTIDE SEQUENCE</scope>
    <source>
        <strain evidence="7">Derf</strain>
        <tissue evidence="7">Whole organism</tissue>
    </source>
</reference>
<dbReference type="InterPro" id="IPR035979">
    <property type="entry name" value="RBD_domain_sf"/>
</dbReference>
<dbReference type="GO" id="GO:0016020">
    <property type="term" value="C:membrane"/>
    <property type="evidence" value="ECO:0007669"/>
    <property type="project" value="TreeGrafter"/>
</dbReference>
<evidence type="ECO:0000313" key="7">
    <source>
        <dbReference type="EMBL" id="KAH9522321.1"/>
    </source>
</evidence>
<keyword evidence="5" id="KW-0812">Transmembrane</keyword>
<comment type="similarity">
    <text evidence="2">Belongs to the cytochrome b5 family. MAPR subfamily.</text>
</comment>
<dbReference type="InterPro" id="IPR050577">
    <property type="entry name" value="MAPR/NEUFC/NENF-like"/>
</dbReference>
<dbReference type="InterPro" id="IPR012677">
    <property type="entry name" value="Nucleotide-bd_a/b_plait_sf"/>
</dbReference>
<protein>
    <submittedName>
        <fullName evidence="7">Membrane-associated progesterone receptor component 1</fullName>
    </submittedName>
</protein>
<dbReference type="Gene3D" id="3.30.70.330">
    <property type="match status" value="1"/>
</dbReference>
<dbReference type="SMART" id="SM01117">
    <property type="entry name" value="Cyt-b5"/>
    <property type="match status" value="1"/>
</dbReference>
<dbReference type="PANTHER" id="PTHR10281">
    <property type="entry name" value="MEMBRANE-ASSOCIATED PROGESTERONE RECEPTOR COMPONENT-RELATED"/>
    <property type="match status" value="1"/>
</dbReference>
<keyword evidence="7" id="KW-0675">Receptor</keyword>
<evidence type="ECO:0000256" key="3">
    <source>
        <dbReference type="PROSITE-ProRule" id="PRU00176"/>
    </source>
</evidence>
<keyword evidence="1 3" id="KW-0694">RNA-binding</keyword>
<evidence type="ECO:0000256" key="5">
    <source>
        <dbReference type="SAM" id="Phobius"/>
    </source>
</evidence>
<feature type="region of interest" description="Disordered" evidence="4">
    <location>
        <begin position="436"/>
        <end position="553"/>
    </location>
</feature>
<dbReference type="Gene3D" id="3.10.120.10">
    <property type="entry name" value="Cytochrome b5-like heme/steroid binding domain"/>
    <property type="match status" value="1"/>
</dbReference>
<feature type="compositionally biased region" description="Polar residues" evidence="4">
    <location>
        <begin position="229"/>
        <end position="241"/>
    </location>
</feature>
<accession>A0A922I7V3</accession>
<evidence type="ECO:0000256" key="4">
    <source>
        <dbReference type="SAM" id="MobiDB-lite"/>
    </source>
</evidence>
<dbReference type="InterPro" id="IPR000504">
    <property type="entry name" value="RRM_dom"/>
</dbReference>
<evidence type="ECO:0000256" key="1">
    <source>
        <dbReference type="ARBA" id="ARBA00022884"/>
    </source>
</evidence>
<feature type="transmembrane region" description="Helical" evidence="5">
    <location>
        <begin position="36"/>
        <end position="56"/>
    </location>
</feature>